<evidence type="ECO:0000313" key="2">
    <source>
        <dbReference type="EMBL" id="NOV98195.1"/>
    </source>
</evidence>
<keyword evidence="3" id="KW-1185">Reference proteome</keyword>
<dbReference type="EMBL" id="JABEZU010000003">
    <property type="protein sequence ID" value="NOV98195.1"/>
    <property type="molecule type" value="Genomic_DNA"/>
</dbReference>
<dbReference type="SUPFAM" id="SSF46785">
    <property type="entry name" value="Winged helix' DNA-binding domain"/>
    <property type="match status" value="1"/>
</dbReference>
<organism evidence="2 3">
    <name type="scientific">Isoptericola halotolerans</name>
    <dbReference type="NCBI Taxonomy" id="300560"/>
    <lineage>
        <taxon>Bacteria</taxon>
        <taxon>Bacillati</taxon>
        <taxon>Actinomycetota</taxon>
        <taxon>Actinomycetes</taxon>
        <taxon>Micrococcales</taxon>
        <taxon>Promicromonosporaceae</taxon>
        <taxon>Isoptericola</taxon>
    </lineage>
</organism>
<evidence type="ECO:0000256" key="1">
    <source>
        <dbReference type="SAM" id="MobiDB-lite"/>
    </source>
</evidence>
<reference evidence="2 3" key="1">
    <citation type="submission" date="2020-05" db="EMBL/GenBank/DDBJ databases">
        <title>Genomic Encyclopedia of Type Strains, Phase III (KMG-III): the genomes of soil and plant-associated and newly described type strains.</title>
        <authorList>
            <person name="Whitman W."/>
        </authorList>
    </citation>
    <scope>NUCLEOTIDE SEQUENCE [LARGE SCALE GENOMIC DNA]</scope>
    <source>
        <strain evidence="2 3">KCTC 19046</strain>
    </source>
</reference>
<name>A0ABX2A8F1_9MICO</name>
<feature type="compositionally biased region" description="Basic and acidic residues" evidence="1">
    <location>
        <begin position="162"/>
        <end position="174"/>
    </location>
</feature>
<accession>A0ABX2A8F1</accession>
<dbReference type="InterPro" id="IPR036390">
    <property type="entry name" value="WH_DNA-bd_sf"/>
</dbReference>
<proteinExistence type="predicted"/>
<dbReference type="RefSeq" id="WP_171784407.1">
    <property type="nucleotide sequence ID" value="NZ_BAAAML010000012.1"/>
</dbReference>
<evidence type="ECO:0000313" key="3">
    <source>
        <dbReference type="Proteomes" id="UP000757540"/>
    </source>
</evidence>
<dbReference type="Proteomes" id="UP000757540">
    <property type="component" value="Unassembled WGS sequence"/>
</dbReference>
<protein>
    <submittedName>
        <fullName evidence="2">DNA-binding transcriptional ArsR family regulator</fullName>
    </submittedName>
</protein>
<gene>
    <name evidence="2" type="ORF">HDG69_002780</name>
</gene>
<sequence>MFTLWPDLPPAPKVLLLGMALVALDNPSDKGRPARVFFGGEDTLCEYSGRSRSATYRALSLLREAGAVEVIDAGRNRHRAVYKLVLTAEEVEAKRPNLGTGKGPNLETEGSEGSDRKGPTNATPRNHGGRDQESRGGDISSKVPVSPAAVDDDADPDSTLTDAERTERHNRQLIETHGLIPALRLIEGGKTA</sequence>
<comment type="caution">
    <text evidence="2">The sequence shown here is derived from an EMBL/GenBank/DDBJ whole genome shotgun (WGS) entry which is preliminary data.</text>
</comment>
<dbReference type="GO" id="GO:0003677">
    <property type="term" value="F:DNA binding"/>
    <property type="evidence" value="ECO:0007669"/>
    <property type="project" value="UniProtKB-KW"/>
</dbReference>
<keyword evidence="2" id="KW-0238">DNA-binding</keyword>
<feature type="region of interest" description="Disordered" evidence="1">
    <location>
        <begin position="95"/>
        <end position="174"/>
    </location>
</feature>